<organism evidence="2 3">
    <name type="scientific">Alcaligenes faecalis</name>
    <dbReference type="NCBI Taxonomy" id="511"/>
    <lineage>
        <taxon>Bacteria</taxon>
        <taxon>Pseudomonadati</taxon>
        <taxon>Pseudomonadota</taxon>
        <taxon>Betaproteobacteria</taxon>
        <taxon>Burkholderiales</taxon>
        <taxon>Alcaligenaceae</taxon>
        <taxon>Alcaligenes</taxon>
    </lineage>
</organism>
<dbReference type="GO" id="GO:0046872">
    <property type="term" value="F:metal ion binding"/>
    <property type="evidence" value="ECO:0007669"/>
    <property type="project" value="InterPro"/>
</dbReference>
<name>A0AAE9KNG0_ALCFA</name>
<dbReference type="AlphaFoldDB" id="A0AAE9KNG0"/>
<dbReference type="SUPFAM" id="SSF47741">
    <property type="entry name" value="CO dehydrogenase ISP C-domain like"/>
    <property type="match status" value="1"/>
</dbReference>
<dbReference type="PANTHER" id="PTHR45331:SF2">
    <property type="entry name" value="OXIDOREDUCTASE WITH IRON-SULFUR SUBUNIT"/>
    <property type="match status" value="1"/>
</dbReference>
<dbReference type="InterPro" id="IPR052914">
    <property type="entry name" value="Aldehyde_Oxdr_Iron-Sulfur"/>
</dbReference>
<dbReference type="GO" id="GO:0051537">
    <property type="term" value="F:2 iron, 2 sulfur cluster binding"/>
    <property type="evidence" value="ECO:0007669"/>
    <property type="project" value="TreeGrafter"/>
</dbReference>
<dbReference type="InterPro" id="IPR036884">
    <property type="entry name" value="2Fe-2S-bd_dom_sf"/>
</dbReference>
<dbReference type="SUPFAM" id="SSF54292">
    <property type="entry name" value="2Fe-2S ferredoxin-like"/>
    <property type="match status" value="1"/>
</dbReference>
<dbReference type="PANTHER" id="PTHR45331">
    <property type="entry name" value="OXIDOREDUCTASE, IRON-SULPHUR BINDING SUBUNIT-RELATED-RELATED"/>
    <property type="match status" value="1"/>
</dbReference>
<evidence type="ECO:0000259" key="1">
    <source>
        <dbReference type="PROSITE" id="PS51085"/>
    </source>
</evidence>
<dbReference type="InterPro" id="IPR012675">
    <property type="entry name" value="Beta-grasp_dom_sf"/>
</dbReference>
<dbReference type="Pfam" id="PF01799">
    <property type="entry name" value="Fer2_2"/>
    <property type="match status" value="1"/>
</dbReference>
<dbReference type="GO" id="GO:0016903">
    <property type="term" value="F:oxidoreductase activity, acting on the aldehyde or oxo group of donors"/>
    <property type="evidence" value="ECO:0007669"/>
    <property type="project" value="TreeGrafter"/>
</dbReference>
<dbReference type="Proteomes" id="UP000830925">
    <property type="component" value="Chromosome"/>
</dbReference>
<protein>
    <submittedName>
        <fullName evidence="2">(2Fe-2S)-binding protein</fullName>
    </submittedName>
</protein>
<dbReference type="InterPro" id="IPR001041">
    <property type="entry name" value="2Fe-2S_ferredoxin-type"/>
</dbReference>
<dbReference type="RefSeq" id="WP_009458347.1">
    <property type="nucleotide sequence ID" value="NZ_CP023256.1"/>
</dbReference>
<dbReference type="InterPro" id="IPR002888">
    <property type="entry name" value="2Fe-2S-bd"/>
</dbReference>
<accession>A0AAE9KNG0</accession>
<gene>
    <name evidence="2" type="ORF">MXF72_12475</name>
</gene>
<proteinExistence type="predicted"/>
<dbReference type="InterPro" id="IPR036010">
    <property type="entry name" value="2Fe-2S_ferredoxin-like_sf"/>
</dbReference>
<evidence type="ECO:0000313" key="3">
    <source>
        <dbReference type="Proteomes" id="UP000830925"/>
    </source>
</evidence>
<dbReference type="Gene3D" id="3.10.20.30">
    <property type="match status" value="1"/>
</dbReference>
<dbReference type="PROSITE" id="PS51085">
    <property type="entry name" value="2FE2S_FER_2"/>
    <property type="match status" value="1"/>
</dbReference>
<dbReference type="Pfam" id="PF00111">
    <property type="entry name" value="Fer2"/>
    <property type="match status" value="1"/>
</dbReference>
<evidence type="ECO:0000313" key="2">
    <source>
        <dbReference type="EMBL" id="UPL20240.1"/>
    </source>
</evidence>
<dbReference type="EMBL" id="CP095873">
    <property type="protein sequence ID" value="UPL20240.1"/>
    <property type="molecule type" value="Genomic_DNA"/>
</dbReference>
<dbReference type="Gene3D" id="1.10.150.120">
    <property type="entry name" value="[2Fe-2S]-binding domain"/>
    <property type="match status" value="1"/>
</dbReference>
<reference evidence="2" key="1">
    <citation type="submission" date="2022-04" db="EMBL/GenBank/DDBJ databases">
        <title>Genomic mining of Alcaligenes faecalis D334 producing ectoin and derivatives.</title>
        <authorList>
            <person name="Doan V.T."/>
            <person name="Quach N.T."/>
            <person name="Vu T.-H.-N."/>
            <person name="Phi Q.-T."/>
        </authorList>
    </citation>
    <scope>NUCLEOTIDE SEQUENCE</scope>
    <source>
        <strain evidence="2">D334</strain>
    </source>
</reference>
<feature type="domain" description="2Fe-2S ferredoxin-type" evidence="1">
    <location>
        <begin position="6"/>
        <end position="88"/>
    </location>
</feature>
<dbReference type="GeneID" id="96777059"/>
<sequence length="180" mass="19988">MSSPTKTLHLNINRVDLQTMDVSPDLPMIDFLHEHAGLTGTHLGCGMGICHACVVIVDHPDGRSEEIQTCITPASYFEGKKIRTIEAHAQRDAQDKVTQLHPVQQAFLEHFAFQCGYCTPGFVNAGIVLYESLQKQPVSREQVEAKVSEGLQNHICRCTGYVRYHQAMRDLILATPGMVS</sequence>